<feature type="compositionally biased region" description="Polar residues" evidence="1">
    <location>
        <begin position="83"/>
        <end position="94"/>
    </location>
</feature>
<gene>
    <name evidence="2" type="ORF">L228DRAFT_238292</name>
</gene>
<evidence type="ECO:0000313" key="2">
    <source>
        <dbReference type="EMBL" id="KZF23770.1"/>
    </source>
</evidence>
<dbReference type="EMBL" id="KV407457">
    <property type="protein sequence ID" value="KZF23770.1"/>
    <property type="molecule type" value="Genomic_DNA"/>
</dbReference>
<dbReference type="RefSeq" id="XP_018189325.1">
    <property type="nucleotide sequence ID" value="XM_018331032.1"/>
</dbReference>
<organism evidence="2 3">
    <name type="scientific">Xylona heveae (strain CBS 132557 / TC161)</name>
    <dbReference type="NCBI Taxonomy" id="1328760"/>
    <lineage>
        <taxon>Eukaryota</taxon>
        <taxon>Fungi</taxon>
        <taxon>Dikarya</taxon>
        <taxon>Ascomycota</taxon>
        <taxon>Pezizomycotina</taxon>
        <taxon>Xylonomycetes</taxon>
        <taxon>Xylonales</taxon>
        <taxon>Xylonaceae</taxon>
        <taxon>Xylona</taxon>
    </lineage>
</organism>
<dbReference type="InParanoid" id="A0A165HNB2"/>
<proteinExistence type="predicted"/>
<feature type="region of interest" description="Disordered" evidence="1">
    <location>
        <begin position="45"/>
        <end position="102"/>
    </location>
</feature>
<dbReference type="GeneID" id="28896169"/>
<name>A0A165HNB2_XYLHT</name>
<reference evidence="2 3" key="1">
    <citation type="journal article" date="2016" name="Fungal Biol.">
        <title>The genome of Xylona heveae provides a window into fungal endophytism.</title>
        <authorList>
            <person name="Gazis R."/>
            <person name="Kuo A."/>
            <person name="Riley R."/>
            <person name="LaButti K."/>
            <person name="Lipzen A."/>
            <person name="Lin J."/>
            <person name="Amirebrahimi M."/>
            <person name="Hesse C.N."/>
            <person name="Spatafora J.W."/>
            <person name="Henrissat B."/>
            <person name="Hainaut M."/>
            <person name="Grigoriev I.V."/>
            <person name="Hibbett D.S."/>
        </authorList>
    </citation>
    <scope>NUCLEOTIDE SEQUENCE [LARGE SCALE GENOMIC DNA]</scope>
    <source>
        <strain evidence="2 3">TC161</strain>
    </source>
</reference>
<keyword evidence="3" id="KW-1185">Reference proteome</keyword>
<sequence>MSTLFRRPSRAYPARPEVFRDISRVSGLKLSTLARVNCPVATRSVSRYSEAPWPTNDPRFHSVDQSSSRSSLFPPPSPPSTSKNQQTLLRATRNQVRRKGSRTAYDSIIPSHLTYRKPIWVDRGTMGRSDLSAGRRAAKKSLQNRHRKSERHGMTQTRRMI</sequence>
<feature type="compositionally biased region" description="Basic residues" evidence="1">
    <location>
        <begin position="136"/>
        <end position="150"/>
    </location>
</feature>
<evidence type="ECO:0000313" key="3">
    <source>
        <dbReference type="Proteomes" id="UP000076632"/>
    </source>
</evidence>
<accession>A0A165HNB2</accession>
<evidence type="ECO:0000256" key="1">
    <source>
        <dbReference type="SAM" id="MobiDB-lite"/>
    </source>
</evidence>
<protein>
    <submittedName>
        <fullName evidence="2">Uncharacterized protein</fullName>
    </submittedName>
</protein>
<feature type="region of interest" description="Disordered" evidence="1">
    <location>
        <begin position="127"/>
        <end position="161"/>
    </location>
</feature>
<dbReference type="AlphaFoldDB" id="A0A165HNB2"/>
<dbReference type="Proteomes" id="UP000076632">
    <property type="component" value="Unassembled WGS sequence"/>
</dbReference>